<organism evidence="2 3">
    <name type="scientific">Trifolium medium</name>
    <dbReference type="NCBI Taxonomy" id="97028"/>
    <lineage>
        <taxon>Eukaryota</taxon>
        <taxon>Viridiplantae</taxon>
        <taxon>Streptophyta</taxon>
        <taxon>Embryophyta</taxon>
        <taxon>Tracheophyta</taxon>
        <taxon>Spermatophyta</taxon>
        <taxon>Magnoliopsida</taxon>
        <taxon>eudicotyledons</taxon>
        <taxon>Gunneridae</taxon>
        <taxon>Pentapetalae</taxon>
        <taxon>rosids</taxon>
        <taxon>fabids</taxon>
        <taxon>Fabales</taxon>
        <taxon>Fabaceae</taxon>
        <taxon>Papilionoideae</taxon>
        <taxon>50 kb inversion clade</taxon>
        <taxon>NPAAA clade</taxon>
        <taxon>Hologalegina</taxon>
        <taxon>IRL clade</taxon>
        <taxon>Trifolieae</taxon>
        <taxon>Trifolium</taxon>
    </lineage>
</organism>
<dbReference type="InterPro" id="IPR026741">
    <property type="entry name" value="SNO"/>
</dbReference>
<evidence type="ECO:0000313" key="2">
    <source>
        <dbReference type="EMBL" id="MCI02130.1"/>
    </source>
</evidence>
<dbReference type="GO" id="GO:0005634">
    <property type="term" value="C:nucleus"/>
    <property type="evidence" value="ECO:0007669"/>
    <property type="project" value="TreeGrafter"/>
</dbReference>
<dbReference type="GO" id="GO:0006355">
    <property type="term" value="P:regulation of DNA-templated transcription"/>
    <property type="evidence" value="ECO:0007669"/>
    <property type="project" value="InterPro"/>
</dbReference>
<dbReference type="Pfam" id="PF13871">
    <property type="entry name" value="Helicase_C_4"/>
    <property type="match status" value="1"/>
</dbReference>
<keyword evidence="3" id="KW-1185">Reference proteome</keyword>
<protein>
    <submittedName>
        <fullName evidence="2">Strawberry notch-like protein</fullName>
    </submittedName>
</protein>
<dbReference type="PANTHER" id="PTHR12706:SF13">
    <property type="entry name" value="PROTEIN FORGETTER 1"/>
    <property type="match status" value="1"/>
</dbReference>
<comment type="caution">
    <text evidence="2">The sequence shown here is derived from an EMBL/GenBank/DDBJ whole genome shotgun (WGS) entry which is preliminary data.</text>
</comment>
<dbReference type="GO" id="GO:0042393">
    <property type="term" value="F:histone binding"/>
    <property type="evidence" value="ECO:0007669"/>
    <property type="project" value="TreeGrafter"/>
</dbReference>
<evidence type="ECO:0000259" key="1">
    <source>
        <dbReference type="Pfam" id="PF13871"/>
    </source>
</evidence>
<feature type="non-terminal residue" evidence="2">
    <location>
        <position position="161"/>
    </location>
</feature>
<dbReference type="GO" id="GO:0031490">
    <property type="term" value="F:chromatin DNA binding"/>
    <property type="evidence" value="ECO:0007669"/>
    <property type="project" value="TreeGrafter"/>
</dbReference>
<dbReference type="Proteomes" id="UP000265520">
    <property type="component" value="Unassembled WGS sequence"/>
</dbReference>
<feature type="non-terminal residue" evidence="2">
    <location>
        <position position="1"/>
    </location>
</feature>
<feature type="domain" description="Strawberry notch helicase C" evidence="1">
    <location>
        <begin position="10"/>
        <end position="84"/>
    </location>
</feature>
<dbReference type="InterPro" id="IPR026937">
    <property type="entry name" value="SBNO_Helicase_C_dom"/>
</dbReference>
<proteinExistence type="predicted"/>
<reference evidence="2 3" key="1">
    <citation type="journal article" date="2018" name="Front. Plant Sci.">
        <title>Red Clover (Trifolium pratense) and Zigzag Clover (T. medium) - A Picture of Genomic Similarities and Differences.</title>
        <authorList>
            <person name="Dluhosova J."/>
            <person name="Istvanek J."/>
            <person name="Nedelnik J."/>
            <person name="Repkova J."/>
        </authorList>
    </citation>
    <scope>NUCLEOTIDE SEQUENCE [LARGE SCALE GENOMIC DNA]</scope>
    <source>
        <strain evidence="3">cv. 10/8</strain>
        <tissue evidence="2">Leaf</tissue>
    </source>
</reference>
<dbReference type="PANTHER" id="PTHR12706">
    <property type="entry name" value="STRAWBERRY NOTCH-RELATED"/>
    <property type="match status" value="1"/>
</dbReference>
<evidence type="ECO:0000313" key="3">
    <source>
        <dbReference type="Proteomes" id="UP000265520"/>
    </source>
</evidence>
<dbReference type="AlphaFoldDB" id="A0A392NSB8"/>
<name>A0A392NSB8_9FABA</name>
<accession>A0A392NSB8</accession>
<dbReference type="EMBL" id="LXQA010048210">
    <property type="protein sequence ID" value="MCI02130.1"/>
    <property type="molecule type" value="Genomic_DNA"/>
</dbReference>
<sequence>GCLPGRQDTIEQFITQAKTALASVGVCEDTIHGDGKDDIERFLNRILGIAPVTQYRIFGSFMNILNDLLRKARNEGNLDTGIVDLEATDIKAEKKTIVYVDPDCGASTFLSTFTLDHRVSWELANTMLNKKEQNPGSNDGFYRSNNSEECLGEPHVILALG</sequence>